<dbReference type="eggNOG" id="ENOG502T0MH">
    <property type="taxonomic scope" value="Eukaryota"/>
</dbReference>
<dbReference type="Proteomes" id="UP000012174">
    <property type="component" value="Unassembled WGS sequence"/>
</dbReference>
<feature type="chain" id="PRO_5004085535" evidence="1">
    <location>
        <begin position="20"/>
        <end position="126"/>
    </location>
</feature>
<evidence type="ECO:0000313" key="2">
    <source>
        <dbReference type="EMBL" id="EMR64731.1"/>
    </source>
</evidence>
<reference evidence="3" key="1">
    <citation type="journal article" date="2013" name="Genome Announc.">
        <title>Draft genome sequence of the grapevine dieback fungus Eutypa lata UCR-EL1.</title>
        <authorList>
            <person name="Blanco-Ulate B."/>
            <person name="Rolshausen P.E."/>
            <person name="Cantu D."/>
        </authorList>
    </citation>
    <scope>NUCLEOTIDE SEQUENCE [LARGE SCALE GENOMIC DNA]</scope>
    <source>
        <strain evidence="3">UCR-EL1</strain>
    </source>
</reference>
<dbReference type="AlphaFoldDB" id="M7T4K3"/>
<evidence type="ECO:0000256" key="1">
    <source>
        <dbReference type="SAM" id="SignalP"/>
    </source>
</evidence>
<keyword evidence="3" id="KW-1185">Reference proteome</keyword>
<name>M7T4K3_EUTLA</name>
<gene>
    <name evidence="2" type="ORF">UCREL1_8294</name>
</gene>
<keyword evidence="1" id="KW-0732">Signal</keyword>
<dbReference type="STRING" id="1287681.M7T4K3"/>
<sequence length="126" mass="13139">MQFTTIIAAVSALAASAHAAAIQRDGARLAQFRIFGAAGCDELNQGFFTVDRSDVDTCHSLVDTVPETGIVSLNLEGWQEAAAGCTLSIFTDAGCSAGARAVSLNVCNDPAQEGETWNSWQITCPA</sequence>
<protein>
    <submittedName>
        <fullName evidence="2">Uncharacterized protein</fullName>
    </submittedName>
</protein>
<dbReference type="HOGENOM" id="CLU_1981597_0_0_1"/>
<feature type="signal peptide" evidence="1">
    <location>
        <begin position="1"/>
        <end position="19"/>
    </location>
</feature>
<dbReference type="OMA" id="WTVIDDD"/>
<dbReference type="KEGG" id="ela:UCREL1_8294"/>
<evidence type="ECO:0000313" key="3">
    <source>
        <dbReference type="Proteomes" id="UP000012174"/>
    </source>
</evidence>
<proteinExistence type="predicted"/>
<accession>M7T4K3</accession>
<dbReference type="OrthoDB" id="4691160at2759"/>
<dbReference type="EMBL" id="KB707017">
    <property type="protein sequence ID" value="EMR64731.1"/>
    <property type="molecule type" value="Genomic_DNA"/>
</dbReference>
<organism evidence="2 3">
    <name type="scientific">Eutypa lata (strain UCR-EL1)</name>
    <name type="common">Grapevine dieback disease fungus</name>
    <name type="synonym">Eutypa armeniacae</name>
    <dbReference type="NCBI Taxonomy" id="1287681"/>
    <lineage>
        <taxon>Eukaryota</taxon>
        <taxon>Fungi</taxon>
        <taxon>Dikarya</taxon>
        <taxon>Ascomycota</taxon>
        <taxon>Pezizomycotina</taxon>
        <taxon>Sordariomycetes</taxon>
        <taxon>Xylariomycetidae</taxon>
        <taxon>Xylariales</taxon>
        <taxon>Diatrypaceae</taxon>
        <taxon>Eutypa</taxon>
    </lineage>
</organism>